<evidence type="ECO:0000313" key="3">
    <source>
        <dbReference type="Proteomes" id="UP000008632"/>
    </source>
</evidence>
<feature type="chain" id="PRO_5003214907" description="Calcium-binding protein" evidence="1">
    <location>
        <begin position="22"/>
        <end position="269"/>
    </location>
</feature>
<sequence length="269" mass="28904">MQWKAGALLLLAALAPAPALAAREAAGDSDLQHVVEHVAACMGDRRMVLLGEAHGTREVPLLVAGLAERGSRKGPLLLALEIHGSEHRPLADYLDGDGSEAARERLRKRPYWARPRERNDGRRSEDMLDLVERMRQLRAQGRDVAILPFDVGDGDGRDKAMADHVRKAWEALPRGRMLALAGNVHAMRGRPGYAPPGMQEPMGAFLQDLAPVSIDITASTGAFWACPAAGCGPQPVTSGAPVGMHGGDEAFDCRVVLPRFTVARLIGQP</sequence>
<dbReference type="HOGENOM" id="CLU_090661_0_0_6"/>
<name>E6WPU2_PSEUU</name>
<dbReference type="AlphaFoldDB" id="E6WPU2"/>
<proteinExistence type="predicted"/>
<organism evidence="2 3">
    <name type="scientific">Pseudoxanthomonas suwonensis (strain 11-1)</name>
    <dbReference type="NCBI Taxonomy" id="743721"/>
    <lineage>
        <taxon>Bacteria</taxon>
        <taxon>Pseudomonadati</taxon>
        <taxon>Pseudomonadota</taxon>
        <taxon>Gammaproteobacteria</taxon>
        <taxon>Lysobacterales</taxon>
        <taxon>Lysobacteraceae</taxon>
        <taxon>Pseudoxanthomonas</taxon>
    </lineage>
</organism>
<reference evidence="2 3" key="1">
    <citation type="submission" date="2011-01" db="EMBL/GenBank/DDBJ databases">
        <title>Complete sequence of Pseudoxanthomonas suwonensis 11-1.</title>
        <authorList>
            <consortium name="US DOE Joint Genome Institute"/>
            <person name="Lucas S."/>
            <person name="Copeland A."/>
            <person name="Lapidus A."/>
            <person name="Cheng J.-F."/>
            <person name="Goodwin L."/>
            <person name="Pitluck S."/>
            <person name="Teshima H."/>
            <person name="Detter J.C."/>
            <person name="Han C."/>
            <person name="Tapia R."/>
            <person name="Land M."/>
            <person name="Hauser L."/>
            <person name="Kyrpides N."/>
            <person name="Ivanova N."/>
            <person name="Ovchinnikova G."/>
            <person name="Siebers A.K."/>
            <person name="Allgaier M."/>
            <person name="Thelen M.P."/>
            <person name="Hugenholtz P."/>
            <person name="Gladden J."/>
            <person name="Woyke T."/>
        </authorList>
    </citation>
    <scope>NUCLEOTIDE SEQUENCE [LARGE SCALE GENOMIC DNA]</scope>
    <source>
        <strain evidence="3">11-1</strain>
    </source>
</reference>
<dbReference type="eggNOG" id="COG2312">
    <property type="taxonomic scope" value="Bacteria"/>
</dbReference>
<dbReference type="RefSeq" id="WP_013533877.1">
    <property type="nucleotide sequence ID" value="NC_014924.1"/>
</dbReference>
<accession>E6WPU2</accession>
<dbReference type="Proteomes" id="UP000008632">
    <property type="component" value="Chromosome"/>
</dbReference>
<keyword evidence="1" id="KW-0732">Signal</keyword>
<dbReference type="KEGG" id="psu:Psesu_0185"/>
<protein>
    <recommendedName>
        <fullName evidence="4">Calcium-binding protein</fullName>
    </recommendedName>
</protein>
<dbReference type="OrthoDB" id="1409169at2"/>
<evidence type="ECO:0000313" key="2">
    <source>
        <dbReference type="EMBL" id="ADV26047.1"/>
    </source>
</evidence>
<evidence type="ECO:0008006" key="4">
    <source>
        <dbReference type="Google" id="ProtNLM"/>
    </source>
</evidence>
<dbReference type="EMBL" id="CP002446">
    <property type="protein sequence ID" value="ADV26047.1"/>
    <property type="molecule type" value="Genomic_DNA"/>
</dbReference>
<evidence type="ECO:0000256" key="1">
    <source>
        <dbReference type="SAM" id="SignalP"/>
    </source>
</evidence>
<gene>
    <name evidence="2" type="ordered locus">Psesu_0185</name>
</gene>
<dbReference type="SUPFAM" id="SSF159501">
    <property type="entry name" value="EreA/ChaN-like"/>
    <property type="match status" value="1"/>
</dbReference>
<keyword evidence="3" id="KW-1185">Reference proteome</keyword>
<feature type="signal peptide" evidence="1">
    <location>
        <begin position="1"/>
        <end position="21"/>
    </location>
</feature>